<feature type="compositionally biased region" description="Polar residues" evidence="1">
    <location>
        <begin position="38"/>
        <end position="47"/>
    </location>
</feature>
<comment type="caution">
    <text evidence="2">The sequence shown here is derived from an EMBL/GenBank/DDBJ whole genome shotgun (WGS) entry which is preliminary data.</text>
</comment>
<feature type="non-terminal residue" evidence="2">
    <location>
        <position position="1"/>
    </location>
</feature>
<name>A0A8K0CX66_IGNLU</name>
<dbReference type="Proteomes" id="UP000801492">
    <property type="component" value="Unassembled WGS sequence"/>
</dbReference>
<dbReference type="AlphaFoldDB" id="A0A8K0CX66"/>
<dbReference type="Gene3D" id="2.40.70.10">
    <property type="entry name" value="Acid Proteases"/>
    <property type="match status" value="1"/>
</dbReference>
<dbReference type="SUPFAM" id="SSF50630">
    <property type="entry name" value="Acid proteases"/>
    <property type="match status" value="1"/>
</dbReference>
<reference evidence="2" key="1">
    <citation type="submission" date="2019-08" db="EMBL/GenBank/DDBJ databases">
        <title>The genome of the North American firefly Photinus pyralis.</title>
        <authorList>
            <consortium name="Photinus pyralis genome working group"/>
            <person name="Fallon T.R."/>
            <person name="Sander Lower S.E."/>
            <person name="Weng J.-K."/>
        </authorList>
    </citation>
    <scope>NUCLEOTIDE SEQUENCE</scope>
    <source>
        <strain evidence="2">TRF0915ILg1</strain>
        <tissue evidence="2">Whole body</tissue>
    </source>
</reference>
<gene>
    <name evidence="2" type="ORF">ILUMI_14116</name>
</gene>
<evidence type="ECO:0000256" key="1">
    <source>
        <dbReference type="SAM" id="MobiDB-lite"/>
    </source>
</evidence>
<evidence type="ECO:0008006" key="4">
    <source>
        <dbReference type="Google" id="ProtNLM"/>
    </source>
</evidence>
<sequence>SHMQKNCHSTHTCRVCRAPHHTHLHFDSKPAKHATPAPYTTQGKPLNGSQDTLVVPEIINNTSAAMNSATLSSHTVLTSTSLNQITTLLSTVLVELINAWGNPIKVRALLDSASQVSFVIEKCARRLGIPRSKFCIPIQGIGQGSSTSSGTVNYMPTNNIDTSKWKYIANMTLADPTFGTPGKIDVLLGADIFPEILQNGKITGKDNQPTAINTVFG</sequence>
<evidence type="ECO:0000313" key="2">
    <source>
        <dbReference type="EMBL" id="KAF2892057.1"/>
    </source>
</evidence>
<dbReference type="PANTHER" id="PTHR47331:SF5">
    <property type="entry name" value="RIBONUCLEASE H"/>
    <property type="match status" value="1"/>
</dbReference>
<protein>
    <recommendedName>
        <fullName evidence="4">Peptidase aspartic putative domain-containing protein</fullName>
    </recommendedName>
</protein>
<evidence type="ECO:0000313" key="3">
    <source>
        <dbReference type="Proteomes" id="UP000801492"/>
    </source>
</evidence>
<keyword evidence="3" id="KW-1185">Reference proteome</keyword>
<dbReference type="CDD" id="cd00303">
    <property type="entry name" value="retropepsin_like"/>
    <property type="match status" value="1"/>
</dbReference>
<dbReference type="EMBL" id="VTPC01015078">
    <property type="protein sequence ID" value="KAF2892057.1"/>
    <property type="molecule type" value="Genomic_DNA"/>
</dbReference>
<accession>A0A8K0CX66</accession>
<dbReference type="InterPro" id="IPR021109">
    <property type="entry name" value="Peptidase_aspartic_dom_sf"/>
</dbReference>
<dbReference type="PANTHER" id="PTHR47331">
    <property type="entry name" value="PHD-TYPE DOMAIN-CONTAINING PROTEIN"/>
    <property type="match status" value="1"/>
</dbReference>
<proteinExistence type="predicted"/>
<feature type="region of interest" description="Disordered" evidence="1">
    <location>
        <begin position="26"/>
        <end position="47"/>
    </location>
</feature>
<organism evidence="2 3">
    <name type="scientific">Ignelater luminosus</name>
    <name type="common">Cucubano</name>
    <name type="synonym">Pyrophorus luminosus</name>
    <dbReference type="NCBI Taxonomy" id="2038154"/>
    <lineage>
        <taxon>Eukaryota</taxon>
        <taxon>Metazoa</taxon>
        <taxon>Ecdysozoa</taxon>
        <taxon>Arthropoda</taxon>
        <taxon>Hexapoda</taxon>
        <taxon>Insecta</taxon>
        <taxon>Pterygota</taxon>
        <taxon>Neoptera</taxon>
        <taxon>Endopterygota</taxon>
        <taxon>Coleoptera</taxon>
        <taxon>Polyphaga</taxon>
        <taxon>Elateriformia</taxon>
        <taxon>Elateroidea</taxon>
        <taxon>Elateridae</taxon>
        <taxon>Agrypninae</taxon>
        <taxon>Pyrophorini</taxon>
        <taxon>Ignelater</taxon>
    </lineage>
</organism>
<dbReference type="OrthoDB" id="6778696at2759"/>